<name>A0A162FHE5_9EURY</name>
<organism evidence="2 3">
    <name type="scientific">Methanobrevibacter curvatus</name>
    <dbReference type="NCBI Taxonomy" id="49547"/>
    <lineage>
        <taxon>Archaea</taxon>
        <taxon>Methanobacteriati</taxon>
        <taxon>Methanobacteriota</taxon>
        <taxon>Methanomada group</taxon>
        <taxon>Methanobacteria</taxon>
        <taxon>Methanobacteriales</taxon>
        <taxon>Methanobacteriaceae</taxon>
        <taxon>Methanobrevibacter</taxon>
    </lineage>
</organism>
<evidence type="ECO:0000313" key="2">
    <source>
        <dbReference type="EMBL" id="KZX13095.1"/>
    </source>
</evidence>
<dbReference type="InterPro" id="IPR019215">
    <property type="entry name" value="DUF2115"/>
</dbReference>
<dbReference type="Proteomes" id="UP000077245">
    <property type="component" value="Unassembled WGS sequence"/>
</dbReference>
<comment type="caution">
    <text evidence="2">The sequence shown here is derived from an EMBL/GenBank/DDBJ whole genome shotgun (WGS) entry which is preliminary data.</text>
</comment>
<dbReference type="EMBL" id="LWMV01000156">
    <property type="protein sequence ID" value="KZX13095.1"/>
    <property type="molecule type" value="Genomic_DNA"/>
</dbReference>
<keyword evidence="3" id="KW-1185">Reference proteome</keyword>
<sequence>MFKDFKKLKSKEIIYKNDLLDALKKYAKNISIFDIMSSTSNFRDACKYVRDEYKGHFDDIYIKNFYMKVAEIGIDDKEYNEKIHKKKYLKAIDFFSNQDENREEEDPENEFKKQRQIYYLICIYTTFILEEPIHAVGSIFPGHTKVREDNGKFYCPVKANNTTNPKAVCRFCLAHQG</sequence>
<gene>
    <name evidence="2" type="ORF">MBCUR_07830</name>
</gene>
<reference evidence="2 3" key="1">
    <citation type="submission" date="2016-04" db="EMBL/GenBank/DDBJ databases">
        <title>Genome sequence of Methanobrevibacter curvatus DSM 11111.</title>
        <authorList>
            <person name="Poehlein A."/>
            <person name="Seedorf H."/>
            <person name="Daniel R."/>
        </authorList>
    </citation>
    <scope>NUCLEOTIDE SEQUENCE [LARGE SCALE GENOMIC DNA]</scope>
    <source>
        <strain evidence="2 3">DSM 11111</strain>
    </source>
</reference>
<evidence type="ECO:0000313" key="3">
    <source>
        <dbReference type="Proteomes" id="UP000077245"/>
    </source>
</evidence>
<dbReference type="Pfam" id="PF09888">
    <property type="entry name" value="DUF2115"/>
    <property type="match status" value="1"/>
</dbReference>
<dbReference type="OrthoDB" id="81482at2157"/>
<comment type="similarity">
    <text evidence="1">Belongs to the UPF0305 family.</text>
</comment>
<dbReference type="AlphaFoldDB" id="A0A162FHE5"/>
<protein>
    <recommendedName>
        <fullName evidence="1">UPF0305 protein MBCUR_07830</fullName>
    </recommendedName>
</protein>
<dbReference type="HAMAP" id="MF_00763">
    <property type="entry name" value="UPF0305"/>
    <property type="match status" value="1"/>
</dbReference>
<dbReference type="PATRIC" id="fig|49547.3.peg.848"/>
<evidence type="ECO:0000256" key="1">
    <source>
        <dbReference type="HAMAP-Rule" id="MF_00763"/>
    </source>
</evidence>
<dbReference type="RefSeq" id="WP_067090481.1">
    <property type="nucleotide sequence ID" value="NZ_LWMV01000156.1"/>
</dbReference>
<proteinExistence type="inferred from homology"/>
<accession>A0A162FHE5</accession>